<feature type="domain" description="Response regulatory" evidence="4">
    <location>
        <begin position="85"/>
        <end position="201"/>
    </location>
</feature>
<dbReference type="InterPro" id="IPR001789">
    <property type="entry name" value="Sig_transdc_resp-reg_receiver"/>
</dbReference>
<evidence type="ECO:0000313" key="6">
    <source>
        <dbReference type="Proteomes" id="UP001495147"/>
    </source>
</evidence>
<dbReference type="PANTHER" id="PTHR44591">
    <property type="entry name" value="STRESS RESPONSE REGULATOR PROTEIN 1"/>
    <property type="match status" value="1"/>
</dbReference>
<dbReference type="EMBL" id="JBDPZD010000001">
    <property type="protein sequence ID" value="MEO3690471.1"/>
    <property type="molecule type" value="Genomic_DNA"/>
</dbReference>
<protein>
    <submittedName>
        <fullName evidence="5">Response regulator</fullName>
    </submittedName>
</protein>
<keyword evidence="6" id="KW-1185">Reference proteome</keyword>
<proteinExistence type="predicted"/>
<organism evidence="5 6">
    <name type="scientific">Roseateles paludis</name>
    <dbReference type="NCBI Taxonomy" id="3145238"/>
    <lineage>
        <taxon>Bacteria</taxon>
        <taxon>Pseudomonadati</taxon>
        <taxon>Pseudomonadota</taxon>
        <taxon>Betaproteobacteria</taxon>
        <taxon>Burkholderiales</taxon>
        <taxon>Sphaerotilaceae</taxon>
        <taxon>Roseateles</taxon>
    </lineage>
</organism>
<accession>A0ABV0FX27</accession>
<dbReference type="Proteomes" id="UP001495147">
    <property type="component" value="Unassembled WGS sequence"/>
</dbReference>
<gene>
    <name evidence="5" type="ORF">ABDJ85_03265</name>
</gene>
<dbReference type="PANTHER" id="PTHR44591:SF3">
    <property type="entry name" value="RESPONSE REGULATORY DOMAIN-CONTAINING PROTEIN"/>
    <property type="match status" value="1"/>
</dbReference>
<feature type="modified residue" description="4-aspartylphosphate" evidence="2">
    <location>
        <position position="135"/>
    </location>
</feature>
<sequence>MLIAIPLAVIVIIAALKRDDYRRPEPPRATRRPLPPRPTPEQLGIKREIPPLPDFGMASPLVTAPTPMAPPPPPAPIVPPPGPSVVVVADDSAVVRTKLKRLLEANGYEVLAVNDGVEASAAIEARPEVAVLITDLEMPNKDGFELIADLHGGLATEDLPIIAITGHDELHGRVGQIEGVFGIFKKPWVDRELLKRVESLKHLRLAAARRNRRATDLRMG</sequence>
<evidence type="ECO:0000256" key="1">
    <source>
        <dbReference type="ARBA" id="ARBA00022553"/>
    </source>
</evidence>
<name>A0ABV0FX27_9BURK</name>
<dbReference type="Gene3D" id="3.40.50.2300">
    <property type="match status" value="1"/>
</dbReference>
<keyword evidence="1 2" id="KW-0597">Phosphoprotein</keyword>
<evidence type="ECO:0000256" key="2">
    <source>
        <dbReference type="PROSITE-ProRule" id="PRU00169"/>
    </source>
</evidence>
<evidence type="ECO:0000256" key="3">
    <source>
        <dbReference type="SAM" id="MobiDB-lite"/>
    </source>
</evidence>
<dbReference type="InterPro" id="IPR050595">
    <property type="entry name" value="Bact_response_regulator"/>
</dbReference>
<reference evidence="5 6" key="1">
    <citation type="submission" date="2024-05" db="EMBL/GenBank/DDBJ databases">
        <title>Roseateles sp. DJS-2-20 16S ribosomal RNA gene Genome sequencing and assembly.</title>
        <authorList>
            <person name="Woo H."/>
        </authorList>
    </citation>
    <scope>NUCLEOTIDE SEQUENCE [LARGE SCALE GENOMIC DNA]</scope>
    <source>
        <strain evidence="5 6">DJS-2-20</strain>
    </source>
</reference>
<dbReference type="Pfam" id="PF00072">
    <property type="entry name" value="Response_reg"/>
    <property type="match status" value="1"/>
</dbReference>
<evidence type="ECO:0000313" key="5">
    <source>
        <dbReference type="EMBL" id="MEO3690471.1"/>
    </source>
</evidence>
<dbReference type="SMART" id="SM00448">
    <property type="entry name" value="REC"/>
    <property type="match status" value="1"/>
</dbReference>
<feature type="region of interest" description="Disordered" evidence="3">
    <location>
        <begin position="22"/>
        <end position="45"/>
    </location>
</feature>
<comment type="caution">
    <text evidence="5">The sequence shown here is derived from an EMBL/GenBank/DDBJ whole genome shotgun (WGS) entry which is preliminary data.</text>
</comment>
<evidence type="ECO:0000259" key="4">
    <source>
        <dbReference type="PROSITE" id="PS50110"/>
    </source>
</evidence>
<dbReference type="InterPro" id="IPR011006">
    <property type="entry name" value="CheY-like_superfamily"/>
</dbReference>
<dbReference type="RefSeq" id="WP_347703301.1">
    <property type="nucleotide sequence ID" value="NZ_JBDPZD010000001.1"/>
</dbReference>
<dbReference type="SUPFAM" id="SSF52172">
    <property type="entry name" value="CheY-like"/>
    <property type="match status" value="1"/>
</dbReference>
<dbReference type="PROSITE" id="PS50110">
    <property type="entry name" value="RESPONSE_REGULATORY"/>
    <property type="match status" value="1"/>
</dbReference>